<dbReference type="Proteomes" id="UP000244929">
    <property type="component" value="Chromosome"/>
</dbReference>
<evidence type="ECO:0000259" key="2">
    <source>
        <dbReference type="PROSITE" id="PS50835"/>
    </source>
</evidence>
<dbReference type="InterPro" id="IPR036179">
    <property type="entry name" value="Ig-like_dom_sf"/>
</dbReference>
<dbReference type="InterPro" id="IPR007110">
    <property type="entry name" value="Ig-like_dom"/>
</dbReference>
<dbReference type="Pfam" id="PF18962">
    <property type="entry name" value="Por_Secre_tail"/>
    <property type="match status" value="1"/>
</dbReference>
<dbReference type="InterPro" id="IPR013783">
    <property type="entry name" value="Ig-like_fold"/>
</dbReference>
<dbReference type="InterPro" id="IPR022519">
    <property type="entry name" value="Gloeo/Verruco_rpt"/>
</dbReference>
<dbReference type="NCBIfam" id="TIGR04183">
    <property type="entry name" value="Por_Secre_tail"/>
    <property type="match status" value="1"/>
</dbReference>
<dbReference type="CDD" id="cd00096">
    <property type="entry name" value="Ig"/>
    <property type="match status" value="1"/>
</dbReference>
<dbReference type="PROSITE" id="PS50835">
    <property type="entry name" value="IG_LIKE"/>
    <property type="match status" value="1"/>
</dbReference>
<reference evidence="3 4" key="1">
    <citation type="submission" date="2018-04" db="EMBL/GenBank/DDBJ databases">
        <title>Genome sequencing of Flavobacterium sp. HYN0059.</title>
        <authorList>
            <person name="Yi H."/>
            <person name="Baek C."/>
        </authorList>
    </citation>
    <scope>NUCLEOTIDE SEQUENCE [LARGE SCALE GENOMIC DNA]</scope>
    <source>
        <strain evidence="3 4">HYN0059</strain>
    </source>
</reference>
<accession>A0A2S1QY23</accession>
<proteinExistence type="predicted"/>
<feature type="domain" description="Ig-like" evidence="2">
    <location>
        <begin position="412"/>
        <end position="472"/>
    </location>
</feature>
<keyword evidence="4" id="KW-1185">Reference proteome</keyword>
<sequence>MTTAFTPLRIAVLATLIFIVCPAYSQKELWGYRAVTDNKEIVKVPLDGTSTDVEVMHDFDPTGILGSTPFGTLLQASNGKLYGVAASPGGQNIPNGVIFEYDPVLLQYRMLDNAIVSGPVSGLIEPLPGWLYGTTNNGTSIFKYNIETEQASIVATIPPFNYQMGLSQPHFNGELMKASDGNLYITTSMAPSIQNVPYPGGIYRLNLANGQLTKVFVFGWEGSDVRDPVYGTKLVEGAPGKLYGTSLGGSHVGPQGVAPGGSGTVFEYTIATGTIVKKFDFDYNVNGSSPSPIIKDGDKLYGVLPGFQNDSQNYPNPRGSLFEYDLSSETMTLLYSFTQADDQMRSPNGMVLKASNGKFYVGALFGNYEIDLAAGIVVKKVTDGAAYGYQPLIELCSKPSYRSFDVSSFTVCEGEPFSFDLQNTNAANYVWKRGSATVPSQTTGVLSFDSVTVANTGIYTCTMTNECGTTVTMPLQLNVEVCMGLDEMNVLKGIRLYPNPANNILNVKLPDNPNFEVQKFSIINMLGQTVYSGAYNKDSIDISSFGSGLYQIIVSTDKGDWNGKFVKE</sequence>
<dbReference type="OrthoDB" id="615576at2"/>
<dbReference type="SUPFAM" id="SSF48726">
    <property type="entry name" value="Immunoglobulin"/>
    <property type="match status" value="1"/>
</dbReference>
<name>A0A2S1QY23_9FLAO</name>
<evidence type="ECO:0000313" key="4">
    <source>
        <dbReference type="Proteomes" id="UP000244929"/>
    </source>
</evidence>
<evidence type="ECO:0000313" key="3">
    <source>
        <dbReference type="EMBL" id="AWH85239.1"/>
    </source>
</evidence>
<dbReference type="NCBIfam" id="TIGR03803">
    <property type="entry name" value="Gloeo_Verruco"/>
    <property type="match status" value="1"/>
</dbReference>
<dbReference type="AlphaFoldDB" id="A0A2S1QY23"/>
<dbReference type="InterPro" id="IPR026444">
    <property type="entry name" value="Secre_tail"/>
</dbReference>
<dbReference type="SUPFAM" id="SSF75011">
    <property type="entry name" value="3-carboxy-cis,cis-mucoante lactonizing enzyme"/>
    <property type="match status" value="1"/>
</dbReference>
<dbReference type="KEGG" id="falb:HYN59_08960"/>
<dbReference type="RefSeq" id="WP_108777943.1">
    <property type="nucleotide sequence ID" value="NZ_CP029186.1"/>
</dbReference>
<keyword evidence="1" id="KW-0732">Signal</keyword>
<protein>
    <recommendedName>
        <fullName evidence="2">Ig-like domain-containing protein</fullName>
    </recommendedName>
</protein>
<gene>
    <name evidence="3" type="ORF">HYN59_08960</name>
</gene>
<evidence type="ECO:0000256" key="1">
    <source>
        <dbReference type="ARBA" id="ARBA00022729"/>
    </source>
</evidence>
<dbReference type="EMBL" id="CP029186">
    <property type="protein sequence ID" value="AWH85239.1"/>
    <property type="molecule type" value="Genomic_DNA"/>
</dbReference>
<dbReference type="Gene3D" id="2.60.40.10">
    <property type="entry name" value="Immunoglobulins"/>
    <property type="match status" value="1"/>
</dbReference>
<organism evidence="3 4">
    <name type="scientific">Flavobacterium album</name>
    <dbReference type="NCBI Taxonomy" id="2175091"/>
    <lineage>
        <taxon>Bacteria</taxon>
        <taxon>Pseudomonadati</taxon>
        <taxon>Bacteroidota</taxon>
        <taxon>Flavobacteriia</taxon>
        <taxon>Flavobacteriales</taxon>
        <taxon>Flavobacteriaceae</taxon>
        <taxon>Flavobacterium</taxon>
    </lineage>
</organism>